<gene>
    <name evidence="2" type="ORF">GCM10011416_17610</name>
</gene>
<name>A0A917I0K9_9FLAO</name>
<dbReference type="Pfam" id="PF09423">
    <property type="entry name" value="PhoD"/>
    <property type="match status" value="1"/>
</dbReference>
<dbReference type="AlphaFoldDB" id="A0A917I0K9"/>
<sequence length="338" mass="39188">MSQKHSLFIVVFFVFQNFWGQQQQQEDFILSFGSCNKQTLENVLWKEIAKNKPAVWVWGGDVVYADTDDMAKLEKDYQQQWQQKDYKEFANSVTVLGTWDDHDYGLNDGGEEFSVKKESQQLFLDFIKVPKEDPRRKREGVYHSQVFTTPKGNVKVIVLDTRYFRTSLTKAVNSSKRYQPNSYGKGTVLGEKQWAWLQEELTNSKADFNLIISSVQLLSYHHGFESWGNFPHEVDKFKELIKNSNAKGIIVLSGDRHISEFSLTPIEGMSYPLVDFTSSGLTHVYSSYSGEYNPYRLGTVVSEISFGLLKFDFDQKKVRFQIRGKNNVLLQEYTQVYN</sequence>
<dbReference type="RefSeq" id="WP_188598952.1">
    <property type="nucleotide sequence ID" value="NZ_BMJW01000002.1"/>
</dbReference>
<reference evidence="2" key="1">
    <citation type="journal article" date="2014" name="Int. J. Syst. Evol. Microbiol.">
        <title>Complete genome sequence of Corynebacterium casei LMG S-19264T (=DSM 44701T), isolated from a smear-ripened cheese.</title>
        <authorList>
            <consortium name="US DOE Joint Genome Institute (JGI-PGF)"/>
            <person name="Walter F."/>
            <person name="Albersmeier A."/>
            <person name="Kalinowski J."/>
            <person name="Ruckert C."/>
        </authorList>
    </citation>
    <scope>NUCLEOTIDE SEQUENCE</scope>
    <source>
        <strain evidence="2">CGMCC 1.15763</strain>
    </source>
</reference>
<dbReference type="PANTHER" id="PTHR33987:SF1">
    <property type="entry name" value="CALCINEURIN-LIKE METALLO-PHOSPHOESTERASE SUPERFAMILY PROTEIN"/>
    <property type="match status" value="1"/>
</dbReference>
<evidence type="ECO:0000313" key="3">
    <source>
        <dbReference type="Proteomes" id="UP000633278"/>
    </source>
</evidence>
<dbReference type="EMBL" id="BMJW01000002">
    <property type="protein sequence ID" value="GGG99687.1"/>
    <property type="molecule type" value="Genomic_DNA"/>
</dbReference>
<dbReference type="InterPro" id="IPR029052">
    <property type="entry name" value="Metallo-depent_PP-like"/>
</dbReference>
<dbReference type="Proteomes" id="UP000633278">
    <property type="component" value="Unassembled WGS sequence"/>
</dbReference>
<organism evidence="2 3">
    <name type="scientific">Polaribacter pacificus</name>
    <dbReference type="NCBI Taxonomy" id="1775173"/>
    <lineage>
        <taxon>Bacteria</taxon>
        <taxon>Pseudomonadati</taxon>
        <taxon>Bacteroidota</taxon>
        <taxon>Flavobacteriia</taxon>
        <taxon>Flavobacteriales</taxon>
        <taxon>Flavobacteriaceae</taxon>
    </lineage>
</organism>
<reference evidence="2" key="2">
    <citation type="submission" date="2020-09" db="EMBL/GenBank/DDBJ databases">
        <authorList>
            <person name="Sun Q."/>
            <person name="Zhou Y."/>
        </authorList>
    </citation>
    <scope>NUCLEOTIDE SEQUENCE</scope>
    <source>
        <strain evidence="2">CGMCC 1.15763</strain>
    </source>
</reference>
<proteinExistence type="predicted"/>
<dbReference type="InterPro" id="IPR038607">
    <property type="entry name" value="PhoD-like_sf"/>
</dbReference>
<evidence type="ECO:0000259" key="1">
    <source>
        <dbReference type="Pfam" id="PF09423"/>
    </source>
</evidence>
<dbReference type="PANTHER" id="PTHR33987">
    <property type="entry name" value="CALCINEURIN-LIKE METALLO-PHOSPHOESTERASE SUPERFAMILY PROTEIN"/>
    <property type="match status" value="1"/>
</dbReference>
<dbReference type="Gene3D" id="3.60.21.70">
    <property type="entry name" value="PhoD-like phosphatase"/>
    <property type="match status" value="1"/>
</dbReference>
<protein>
    <recommendedName>
        <fullName evidence="1">PhoD-like phosphatase metallophosphatase domain-containing protein</fullName>
    </recommendedName>
</protein>
<keyword evidence="3" id="KW-1185">Reference proteome</keyword>
<evidence type="ECO:0000313" key="2">
    <source>
        <dbReference type="EMBL" id="GGG99687.1"/>
    </source>
</evidence>
<accession>A0A917I0K9</accession>
<dbReference type="InterPro" id="IPR018946">
    <property type="entry name" value="PhoD-like_MPP"/>
</dbReference>
<dbReference type="CDD" id="cd07389">
    <property type="entry name" value="MPP_PhoD"/>
    <property type="match status" value="1"/>
</dbReference>
<feature type="domain" description="PhoD-like phosphatase metallophosphatase" evidence="1">
    <location>
        <begin position="44"/>
        <end position="259"/>
    </location>
</feature>
<comment type="caution">
    <text evidence="2">The sequence shown here is derived from an EMBL/GenBank/DDBJ whole genome shotgun (WGS) entry which is preliminary data.</text>
</comment>
<dbReference type="SUPFAM" id="SSF56300">
    <property type="entry name" value="Metallo-dependent phosphatases"/>
    <property type="match status" value="1"/>
</dbReference>